<dbReference type="GO" id="GO:0030234">
    <property type="term" value="F:enzyme regulator activity"/>
    <property type="evidence" value="ECO:0007669"/>
    <property type="project" value="UniProtKB-ARBA"/>
</dbReference>
<feature type="compositionally biased region" description="Low complexity" evidence="5">
    <location>
        <begin position="121"/>
        <end position="133"/>
    </location>
</feature>
<dbReference type="AlphaFoldDB" id="A0A9W9NYR1"/>
<dbReference type="PANTHER" id="PTHR10788">
    <property type="entry name" value="TREHALOSE-6-PHOSPHATE SYNTHASE"/>
    <property type="match status" value="1"/>
</dbReference>
<name>A0A9W9NYR1_9EURO</name>
<evidence type="ECO:0000256" key="4">
    <source>
        <dbReference type="ARBA" id="ARBA00022553"/>
    </source>
</evidence>
<evidence type="ECO:0000256" key="5">
    <source>
        <dbReference type="SAM" id="MobiDB-lite"/>
    </source>
</evidence>
<dbReference type="CDD" id="cd03788">
    <property type="entry name" value="GT20_TPS"/>
    <property type="match status" value="1"/>
</dbReference>
<keyword evidence="3" id="KW-0963">Cytoplasm</keyword>
<comment type="similarity">
    <text evidence="2">In the N-terminal section; belongs to the glycosyltransferase 20 family.</text>
</comment>
<dbReference type="FunFam" id="3.40.50.2000:FF:000036">
    <property type="entry name" value="Alpha,alpha-trehalose-phosphate synthase subunit Tps2"/>
    <property type="match status" value="1"/>
</dbReference>
<dbReference type="Gene3D" id="3.40.50.1000">
    <property type="entry name" value="HAD superfamily/HAD-like"/>
    <property type="match status" value="1"/>
</dbReference>
<dbReference type="InterPro" id="IPR023214">
    <property type="entry name" value="HAD_sf"/>
</dbReference>
<keyword evidence="4" id="KW-0597">Phosphoprotein</keyword>
<feature type="compositionally biased region" description="Polar residues" evidence="5">
    <location>
        <begin position="108"/>
        <end position="118"/>
    </location>
</feature>
<dbReference type="PANTHER" id="PTHR10788:SF15">
    <property type="entry name" value="TREHALOSE SYNTHASE COMPLEX REGULATORY SUBUNIT TPS3-RELATED"/>
    <property type="match status" value="1"/>
</dbReference>
<dbReference type="GO" id="GO:0005992">
    <property type="term" value="P:trehalose biosynthetic process"/>
    <property type="evidence" value="ECO:0007669"/>
    <property type="project" value="InterPro"/>
</dbReference>
<dbReference type="SUPFAM" id="SSF56784">
    <property type="entry name" value="HAD-like"/>
    <property type="match status" value="1"/>
</dbReference>
<dbReference type="GO" id="GO:0003825">
    <property type="term" value="F:alpha,alpha-trehalose-phosphate synthase (UDP-forming) activity"/>
    <property type="evidence" value="ECO:0007669"/>
    <property type="project" value="TreeGrafter"/>
</dbReference>
<protein>
    <submittedName>
        <fullName evidence="6">Alpha-trehalose phosphate synthase subunit</fullName>
    </submittedName>
</protein>
<dbReference type="OrthoDB" id="755951at2759"/>
<evidence type="ECO:0000313" key="7">
    <source>
        <dbReference type="Proteomes" id="UP001150941"/>
    </source>
</evidence>
<organism evidence="6 7">
    <name type="scientific">Penicillium chermesinum</name>
    <dbReference type="NCBI Taxonomy" id="63820"/>
    <lineage>
        <taxon>Eukaryota</taxon>
        <taxon>Fungi</taxon>
        <taxon>Dikarya</taxon>
        <taxon>Ascomycota</taxon>
        <taxon>Pezizomycotina</taxon>
        <taxon>Eurotiomycetes</taxon>
        <taxon>Eurotiomycetidae</taxon>
        <taxon>Eurotiales</taxon>
        <taxon>Aspergillaceae</taxon>
        <taxon>Penicillium</taxon>
    </lineage>
</organism>
<dbReference type="SUPFAM" id="SSF53756">
    <property type="entry name" value="UDP-Glycosyltransferase/glycogen phosphorylase"/>
    <property type="match status" value="1"/>
</dbReference>
<evidence type="ECO:0000256" key="1">
    <source>
        <dbReference type="ARBA" id="ARBA00004496"/>
    </source>
</evidence>
<dbReference type="FunFam" id="3.40.50.2000:FF:000099">
    <property type="entry name" value="Alpha,alpha-trehalose phosphate synthase subunit, putative"/>
    <property type="match status" value="1"/>
</dbReference>
<keyword evidence="7" id="KW-1185">Reference proteome</keyword>
<dbReference type="GeneID" id="83201820"/>
<proteinExistence type="inferred from homology"/>
<dbReference type="Gene3D" id="3.30.70.1020">
    <property type="entry name" value="Trehalose-6-phosphate phosphatase related protein, domain 2"/>
    <property type="match status" value="1"/>
</dbReference>
<comment type="subcellular location">
    <subcellularLocation>
        <location evidence="1">Cytoplasm</location>
    </subcellularLocation>
</comment>
<dbReference type="Proteomes" id="UP001150941">
    <property type="component" value="Unassembled WGS sequence"/>
</dbReference>
<dbReference type="InterPro" id="IPR003337">
    <property type="entry name" value="Trehalose_PPase"/>
</dbReference>
<evidence type="ECO:0000313" key="6">
    <source>
        <dbReference type="EMBL" id="KAJ5232264.1"/>
    </source>
</evidence>
<dbReference type="EMBL" id="JAPQKS010000004">
    <property type="protein sequence ID" value="KAJ5232264.1"/>
    <property type="molecule type" value="Genomic_DNA"/>
</dbReference>
<feature type="region of interest" description="Disordered" evidence="5">
    <location>
        <begin position="18"/>
        <end position="67"/>
    </location>
</feature>
<accession>A0A9W9NYR1</accession>
<dbReference type="InterPro" id="IPR001830">
    <property type="entry name" value="Glyco_trans_20"/>
</dbReference>
<reference evidence="6" key="1">
    <citation type="submission" date="2022-11" db="EMBL/GenBank/DDBJ databases">
        <authorList>
            <person name="Petersen C."/>
        </authorList>
    </citation>
    <scope>NUCLEOTIDE SEQUENCE</scope>
    <source>
        <strain evidence="6">IBT 19713</strain>
    </source>
</reference>
<dbReference type="Pfam" id="PF00982">
    <property type="entry name" value="Glyco_transf_20"/>
    <property type="match status" value="1"/>
</dbReference>
<dbReference type="RefSeq" id="XP_058330257.1">
    <property type="nucleotide sequence ID" value="XM_058474517.1"/>
</dbReference>
<feature type="region of interest" description="Disordered" evidence="5">
    <location>
        <begin position="80"/>
        <end position="156"/>
    </location>
</feature>
<dbReference type="GO" id="GO:0005946">
    <property type="term" value="C:alpha,alpha-trehalose-phosphate synthase complex (UDP-forming)"/>
    <property type="evidence" value="ECO:0007669"/>
    <property type="project" value="TreeGrafter"/>
</dbReference>
<dbReference type="GO" id="GO:0004805">
    <property type="term" value="F:trehalose-phosphatase activity"/>
    <property type="evidence" value="ECO:0007669"/>
    <property type="project" value="TreeGrafter"/>
</dbReference>
<comment type="caution">
    <text evidence="6">The sequence shown here is derived from an EMBL/GenBank/DDBJ whole genome shotgun (WGS) entry which is preliminary data.</text>
</comment>
<dbReference type="GO" id="GO:0005829">
    <property type="term" value="C:cytosol"/>
    <property type="evidence" value="ECO:0007669"/>
    <property type="project" value="TreeGrafter"/>
</dbReference>
<dbReference type="InterPro" id="IPR036412">
    <property type="entry name" value="HAD-like_sf"/>
</dbReference>
<reference evidence="6" key="2">
    <citation type="journal article" date="2023" name="IMA Fungus">
        <title>Comparative genomic study of the Penicillium genus elucidates a diverse pangenome and 15 lateral gene transfer events.</title>
        <authorList>
            <person name="Petersen C."/>
            <person name="Sorensen T."/>
            <person name="Nielsen M.R."/>
            <person name="Sondergaard T.E."/>
            <person name="Sorensen J.L."/>
            <person name="Fitzpatrick D.A."/>
            <person name="Frisvad J.C."/>
            <person name="Nielsen K.L."/>
        </authorList>
    </citation>
    <scope>NUCLEOTIDE SEQUENCE</scope>
    <source>
        <strain evidence="6">IBT 19713</strain>
    </source>
</reference>
<evidence type="ECO:0000256" key="3">
    <source>
        <dbReference type="ARBA" id="ARBA00022490"/>
    </source>
</evidence>
<dbReference type="Gene3D" id="3.40.50.2000">
    <property type="entry name" value="Glycogen Phosphorylase B"/>
    <property type="match status" value="2"/>
</dbReference>
<dbReference type="Pfam" id="PF02358">
    <property type="entry name" value="Trehalose_PPase"/>
    <property type="match status" value="1"/>
</dbReference>
<dbReference type="FunFam" id="3.30.70.1020:FF:000001">
    <property type="entry name" value="Alpha,alpha-trehalose-phosphate synthase [UDP-forming] 1"/>
    <property type="match status" value="1"/>
</dbReference>
<evidence type="ECO:0000256" key="2">
    <source>
        <dbReference type="ARBA" id="ARBA00005409"/>
    </source>
</evidence>
<sequence length="932" mass="103827">MTVFIASLFLPYTIDFQSATPKTPHRRKSSPSYASVDGPGQAIIGRLADNRKPRVGSGSLKLTPGARTEDERIFKAYASQSAGEIPIADDPNGPGPNEPRAVPWGQSRKFNQPRSKATTHPEPSILSRPSSSKGSKESVFLDGAGRPAPAEHGSPRGLLSAEDWAVKAAEQGHGGLQNAIHAAEDAGILEQKTWVGTLGMPTDSLPDATRDLISETLQEEYESLTVFVSDSEFEGHYTHFCRSVLWPALHYQMQESPRHNEYDDYSWKQYYKVNQAFAETIAQHWKPGDCIWVHDYHLFVLPSMLRKRLPEAKIGFFMHTAFPSSEIFRCLNPRDALLEGLLGADLLGFQTDEYCYHFVHSCSRLERLEVSADGVQYNDRLVHVKSYPMGIDYESLNVLRQSIEVKDWILLITERYQGKHLIVARDRLDAAGGIKQKLLAYEMFLANYPKWRENVVLVQIASSASEVPELEAQVSKVAMRINSIYSTLTHSPLVLLRQDISYSQFLALLSVAEIYMATNLREGMNLTSHDFIHCQDGQLVAQKHGSLILSEFTGSASVFQGHELIINPWDYKQCADAINTALGMSSEHKERNWQFLMERKTPYSAVAWYSSLQTALNEAHSMQQSRDTQAVTPLRIDAFQEAYHASRRRLFFIEDGSLLTRTQSSISLDTADLLQTLASDPSNMIYLTSNRSPAQMDEAAQNLPPHIGLIAEDGCFVKLNSCSTSWEALVDVTGTSAWRAGIRKVMEYFQERTDGSSIEERQCSLTFHYDHALDPDIAAHQASELADQINGARGSEAIRIVRDTTAVSVEPLAASKAKAASTLLTRIPADKAPDFIFASGSTRGDESLFRWANRLSLVEKQPRQLLHGEEASVRSAENGPEQSSARSVTTLTTGKHATEAEAVLPAGWKLLYILKLLVVPRGAQIHERRKSF</sequence>
<gene>
    <name evidence="6" type="ORF">N7468_005220</name>
</gene>